<feature type="transmembrane region" description="Helical" evidence="7">
    <location>
        <begin position="12"/>
        <end position="37"/>
    </location>
</feature>
<protein>
    <submittedName>
        <fullName evidence="8">Uncharacterized protein</fullName>
    </submittedName>
</protein>
<organism evidence="8 9">
    <name type="scientific">Deinandra increscens subsp. villosa</name>
    <dbReference type="NCBI Taxonomy" id="3103831"/>
    <lineage>
        <taxon>Eukaryota</taxon>
        <taxon>Viridiplantae</taxon>
        <taxon>Streptophyta</taxon>
        <taxon>Embryophyta</taxon>
        <taxon>Tracheophyta</taxon>
        <taxon>Spermatophyta</taxon>
        <taxon>Magnoliopsida</taxon>
        <taxon>eudicotyledons</taxon>
        <taxon>Gunneridae</taxon>
        <taxon>Pentapetalae</taxon>
        <taxon>asterids</taxon>
        <taxon>campanulids</taxon>
        <taxon>Asterales</taxon>
        <taxon>Asteraceae</taxon>
        <taxon>Asteroideae</taxon>
        <taxon>Heliantheae alliance</taxon>
        <taxon>Madieae</taxon>
        <taxon>Madiinae</taxon>
        <taxon>Deinandra</taxon>
    </lineage>
</organism>
<keyword evidence="9" id="KW-1185">Reference proteome</keyword>
<feature type="transmembrane region" description="Helical" evidence="7">
    <location>
        <begin position="144"/>
        <end position="168"/>
    </location>
</feature>
<evidence type="ECO:0000313" key="8">
    <source>
        <dbReference type="EMBL" id="KAK9079939.1"/>
    </source>
</evidence>
<evidence type="ECO:0000256" key="4">
    <source>
        <dbReference type="ARBA" id="ARBA00022989"/>
    </source>
</evidence>
<gene>
    <name evidence="8" type="ORF">SSX86_001614</name>
</gene>
<dbReference type="InterPro" id="IPR052222">
    <property type="entry name" value="DESIGUAL"/>
</dbReference>
<dbReference type="Pfam" id="PF06749">
    <property type="entry name" value="DUF1218"/>
    <property type="match status" value="1"/>
</dbReference>
<evidence type="ECO:0000256" key="6">
    <source>
        <dbReference type="ARBA" id="ARBA00029467"/>
    </source>
</evidence>
<reference evidence="8 9" key="1">
    <citation type="submission" date="2024-04" db="EMBL/GenBank/DDBJ databases">
        <title>The reference genome of an endangered Asteraceae, Deinandra increscens subsp. villosa, native to the Central Coast of California.</title>
        <authorList>
            <person name="Guilliams M."/>
            <person name="Hasenstab-Lehman K."/>
            <person name="Meyer R."/>
            <person name="Mcevoy S."/>
        </authorList>
    </citation>
    <scope>NUCLEOTIDE SEQUENCE [LARGE SCALE GENOMIC DNA]</scope>
    <source>
        <tissue evidence="8">Leaf</tissue>
    </source>
</reference>
<keyword evidence="4 7" id="KW-1133">Transmembrane helix</keyword>
<proteinExistence type="inferred from homology"/>
<dbReference type="PANTHER" id="PTHR31769">
    <property type="entry name" value="OS07G0462200 PROTEIN-RELATED"/>
    <property type="match status" value="1"/>
</dbReference>
<evidence type="ECO:0000256" key="7">
    <source>
        <dbReference type="SAM" id="Phobius"/>
    </source>
</evidence>
<accession>A0AAP0DRZ4</accession>
<name>A0AAP0DRZ4_9ASTR</name>
<dbReference type="InterPro" id="IPR009606">
    <property type="entry name" value="DEAL/Modifying_wall_lignin1/2"/>
</dbReference>
<feature type="transmembrane region" description="Helical" evidence="7">
    <location>
        <begin position="101"/>
        <end position="124"/>
    </location>
</feature>
<dbReference type="EMBL" id="JBCNJP010000003">
    <property type="protein sequence ID" value="KAK9079939.1"/>
    <property type="molecule type" value="Genomic_DNA"/>
</dbReference>
<dbReference type="Proteomes" id="UP001408789">
    <property type="component" value="Unassembled WGS sequence"/>
</dbReference>
<sequence>MEKHHKTITIYYLVVTTIIVSLSIASFALCIICELKKSKKKELRVDGELCYLPQSQAYGHGVAASICSSIAQILGTALFIFCRRSGSRDFKSASKTSFASILLLLSWVSFMIMIILTGTATSMNRRQAFGQGWVDGECYLAKNGVYSGSGTLVLVAMTSTLLSCYLMVNNSRAVHAQVK</sequence>
<evidence type="ECO:0000256" key="1">
    <source>
        <dbReference type="ARBA" id="ARBA00004127"/>
    </source>
</evidence>
<dbReference type="GO" id="GO:0012505">
    <property type="term" value="C:endomembrane system"/>
    <property type="evidence" value="ECO:0007669"/>
    <property type="project" value="UniProtKB-SubCell"/>
</dbReference>
<keyword evidence="2 7" id="KW-0812">Transmembrane</keyword>
<evidence type="ECO:0000256" key="2">
    <source>
        <dbReference type="ARBA" id="ARBA00022692"/>
    </source>
</evidence>
<comment type="subcellular location">
    <subcellularLocation>
        <location evidence="1">Endomembrane system</location>
        <topology evidence="1">Multi-pass membrane protein</topology>
    </subcellularLocation>
</comment>
<keyword evidence="3" id="KW-0732">Signal</keyword>
<comment type="similarity">
    <text evidence="6">Belongs to the DESIGUAL family.</text>
</comment>
<comment type="caution">
    <text evidence="8">The sequence shown here is derived from an EMBL/GenBank/DDBJ whole genome shotgun (WGS) entry which is preliminary data.</text>
</comment>
<evidence type="ECO:0000256" key="5">
    <source>
        <dbReference type="ARBA" id="ARBA00023136"/>
    </source>
</evidence>
<evidence type="ECO:0000256" key="3">
    <source>
        <dbReference type="ARBA" id="ARBA00022729"/>
    </source>
</evidence>
<evidence type="ECO:0000313" key="9">
    <source>
        <dbReference type="Proteomes" id="UP001408789"/>
    </source>
</evidence>
<dbReference type="AlphaFoldDB" id="A0AAP0DRZ4"/>
<keyword evidence="5 7" id="KW-0472">Membrane</keyword>